<comment type="caution">
    <text evidence="1">The sequence shown here is derived from an EMBL/GenBank/DDBJ whole genome shotgun (WGS) entry which is preliminary data.</text>
</comment>
<name>A0AA38T1E3_9ASTR</name>
<protein>
    <recommendedName>
        <fullName evidence="3">SGNH hydrolase-type esterase domain-containing protein</fullName>
    </recommendedName>
</protein>
<gene>
    <name evidence="1" type="ORF">OSB04_021171</name>
</gene>
<dbReference type="Gene3D" id="3.40.50.1110">
    <property type="entry name" value="SGNH hydrolase"/>
    <property type="match status" value="1"/>
</dbReference>
<dbReference type="InterPro" id="IPR036514">
    <property type="entry name" value="SGNH_hydro_sf"/>
</dbReference>
<dbReference type="SUPFAM" id="SSF52266">
    <property type="entry name" value="SGNH hydrolase"/>
    <property type="match status" value="1"/>
</dbReference>
<evidence type="ECO:0000313" key="2">
    <source>
        <dbReference type="Proteomes" id="UP001172457"/>
    </source>
</evidence>
<sequence>MVGPIRPQFVLFGSSIVEFSGYGDGWGATLALQYTQKDDAVKPDLVIVYFGGNDSVRDDPGSSHVPLPEYIENMKIIGTHLKVTKFKHN</sequence>
<accession>A0AA38T1E3</accession>
<dbReference type="PANTHER" id="PTHR14209">
    <property type="entry name" value="ISOAMYL ACETATE-HYDROLYZING ESTERASE 1"/>
    <property type="match status" value="1"/>
</dbReference>
<dbReference type="EMBL" id="JARYMX010000005">
    <property type="protein sequence ID" value="KAJ9548628.1"/>
    <property type="molecule type" value="Genomic_DNA"/>
</dbReference>
<evidence type="ECO:0000313" key="1">
    <source>
        <dbReference type="EMBL" id="KAJ9548628.1"/>
    </source>
</evidence>
<dbReference type="AlphaFoldDB" id="A0AA38T1E3"/>
<evidence type="ECO:0008006" key="3">
    <source>
        <dbReference type="Google" id="ProtNLM"/>
    </source>
</evidence>
<dbReference type="InterPro" id="IPR045136">
    <property type="entry name" value="Iah1-like"/>
</dbReference>
<keyword evidence="2" id="KW-1185">Reference proteome</keyword>
<organism evidence="1 2">
    <name type="scientific">Centaurea solstitialis</name>
    <name type="common">yellow star-thistle</name>
    <dbReference type="NCBI Taxonomy" id="347529"/>
    <lineage>
        <taxon>Eukaryota</taxon>
        <taxon>Viridiplantae</taxon>
        <taxon>Streptophyta</taxon>
        <taxon>Embryophyta</taxon>
        <taxon>Tracheophyta</taxon>
        <taxon>Spermatophyta</taxon>
        <taxon>Magnoliopsida</taxon>
        <taxon>eudicotyledons</taxon>
        <taxon>Gunneridae</taxon>
        <taxon>Pentapetalae</taxon>
        <taxon>asterids</taxon>
        <taxon>campanulids</taxon>
        <taxon>Asterales</taxon>
        <taxon>Asteraceae</taxon>
        <taxon>Carduoideae</taxon>
        <taxon>Cardueae</taxon>
        <taxon>Centaureinae</taxon>
        <taxon>Centaurea</taxon>
    </lineage>
</organism>
<dbReference type="PANTHER" id="PTHR14209:SF9">
    <property type="entry name" value="GDSL ESTERASE_LIPASE CPRD49"/>
    <property type="match status" value="1"/>
</dbReference>
<reference evidence="1" key="1">
    <citation type="submission" date="2023-03" db="EMBL/GenBank/DDBJ databases">
        <title>Chromosome-scale reference genome and RAD-based genetic map of yellow starthistle (Centaurea solstitialis) reveal putative structural variation and QTLs associated with invader traits.</title>
        <authorList>
            <person name="Reatini B."/>
            <person name="Cang F.A."/>
            <person name="Jiang Q."/>
            <person name="Mckibben M.T.W."/>
            <person name="Barker M.S."/>
            <person name="Rieseberg L.H."/>
            <person name="Dlugosch K.M."/>
        </authorList>
    </citation>
    <scope>NUCLEOTIDE SEQUENCE</scope>
    <source>
        <strain evidence="1">CAN-66</strain>
        <tissue evidence="1">Leaf</tissue>
    </source>
</reference>
<dbReference type="Proteomes" id="UP001172457">
    <property type="component" value="Chromosome 5"/>
</dbReference>
<proteinExistence type="predicted"/>